<evidence type="ECO:0000313" key="2">
    <source>
        <dbReference type="EMBL" id="QYN53620.1"/>
    </source>
</evidence>
<accession>A0ABX8W775</accession>
<dbReference type="SMART" id="SM00530">
    <property type="entry name" value="HTH_XRE"/>
    <property type="match status" value="1"/>
</dbReference>
<feature type="domain" description="HTH cro/C1-type" evidence="1">
    <location>
        <begin position="9"/>
        <end position="62"/>
    </location>
</feature>
<reference evidence="2 3" key="1">
    <citation type="submission" date="2020-01" db="EMBL/GenBank/DDBJ databases">
        <title>Vast differences in strain-level diversity in the gut microbiota of two closely related honey bee species.</title>
        <authorList>
            <person name="Ellegaard K.M."/>
            <person name="Suenami S."/>
            <person name="Miyazaki R."/>
            <person name="Engel P."/>
        </authorList>
    </citation>
    <scope>NUCLEOTIDE SEQUENCE [LARGE SCALE GENOMIC DNA]</scope>
    <source>
        <strain evidence="2 3">ESL0416</strain>
    </source>
</reference>
<dbReference type="RefSeq" id="WP_220220274.1">
    <property type="nucleotide sequence ID" value="NZ_CP048268.1"/>
</dbReference>
<dbReference type="NCBIfam" id="TIGR01716">
    <property type="entry name" value="RGG_Cterm"/>
    <property type="match status" value="1"/>
</dbReference>
<dbReference type="PROSITE" id="PS50943">
    <property type="entry name" value="HTH_CROC1"/>
    <property type="match status" value="1"/>
</dbReference>
<evidence type="ECO:0000313" key="3">
    <source>
        <dbReference type="Proteomes" id="UP000826550"/>
    </source>
</evidence>
<dbReference type="EMBL" id="CP048268">
    <property type="protein sequence ID" value="QYN53620.1"/>
    <property type="molecule type" value="Genomic_DNA"/>
</dbReference>
<dbReference type="PANTHER" id="PTHR37038">
    <property type="entry name" value="TRANSCRIPTIONAL REGULATOR-RELATED"/>
    <property type="match status" value="1"/>
</dbReference>
<evidence type="ECO:0000259" key="1">
    <source>
        <dbReference type="PROSITE" id="PS50943"/>
    </source>
</evidence>
<sequence>MNNKFGKKFKQIRKQKGISLDTASRDITSKSSLYYWEKGQANMSFEKVIAMLERMRIKPSEFVTDSLSDNLDFKEIATTYYHGNDQRLKELATVYLKSSQQNPYDRALLLRAAIACNLLKADTEINLFTPKDLSRLEELLSEIEDWYYEDLFNFGNTLFLLPGKRVFGFAHSLLVKYQENDNDYQWQHAAIATLINANSLLLYTDFHYAQELYSELKALKLSDNFAYEKIRLKFLDELILFIKTKDDSRINEAFFPMLDYLNFHQLKLSLQNTFSQLKQSYNR</sequence>
<dbReference type="Gene3D" id="1.10.260.40">
    <property type="entry name" value="lambda repressor-like DNA-binding domains"/>
    <property type="match status" value="1"/>
</dbReference>
<dbReference type="InterPro" id="IPR053163">
    <property type="entry name" value="HTH-type_regulator_Rgg"/>
</dbReference>
<organism evidence="2 3">
    <name type="scientific">Lactobacillus panisapium</name>
    <dbReference type="NCBI Taxonomy" id="2012495"/>
    <lineage>
        <taxon>Bacteria</taxon>
        <taxon>Bacillati</taxon>
        <taxon>Bacillota</taxon>
        <taxon>Bacilli</taxon>
        <taxon>Lactobacillales</taxon>
        <taxon>Lactobacillaceae</taxon>
        <taxon>Lactobacillus</taxon>
    </lineage>
</organism>
<keyword evidence="3" id="KW-1185">Reference proteome</keyword>
<dbReference type="InterPro" id="IPR010057">
    <property type="entry name" value="Transcription_activator_Rgg_C"/>
</dbReference>
<gene>
    <name evidence="2" type="ORF">GYM71_09400</name>
</gene>
<name>A0ABX8W775_9LACO</name>
<dbReference type="Pfam" id="PF21259">
    <property type="entry name" value="Rgg_C"/>
    <property type="match status" value="1"/>
</dbReference>
<dbReference type="Gene3D" id="1.25.40.400">
    <property type="match status" value="1"/>
</dbReference>
<proteinExistence type="predicted"/>
<dbReference type="Pfam" id="PF01381">
    <property type="entry name" value="HTH_3"/>
    <property type="match status" value="1"/>
</dbReference>
<dbReference type="SUPFAM" id="SSF47413">
    <property type="entry name" value="lambda repressor-like DNA-binding domains"/>
    <property type="match status" value="1"/>
</dbReference>
<dbReference type="CDD" id="cd00093">
    <property type="entry name" value="HTH_XRE"/>
    <property type="match status" value="1"/>
</dbReference>
<dbReference type="InterPro" id="IPR010982">
    <property type="entry name" value="Lambda_DNA-bd_dom_sf"/>
</dbReference>
<protein>
    <submittedName>
        <fullName evidence="2">Helix-turn-helix domain-containing protein</fullName>
    </submittedName>
</protein>
<dbReference type="InterPro" id="IPR001387">
    <property type="entry name" value="Cro/C1-type_HTH"/>
</dbReference>
<dbReference type="Proteomes" id="UP000826550">
    <property type="component" value="Chromosome"/>
</dbReference>